<sequence>MNRIWPDIARMLHTRRFGPRNPIAPRLNVGIHPAIGNPGEGETIRGWTLRPRPDPDRGAETLVEPNSAGWSPGGRGQARGGVIRVNSAADAARPTAARYEPATR</sequence>
<evidence type="ECO:0000256" key="1">
    <source>
        <dbReference type="SAM" id="MobiDB-lite"/>
    </source>
</evidence>
<evidence type="ECO:0000313" key="3">
    <source>
        <dbReference type="Proteomes" id="UP000642748"/>
    </source>
</evidence>
<dbReference type="EMBL" id="BONZ01000119">
    <property type="protein sequence ID" value="GIH21197.1"/>
    <property type="molecule type" value="Genomic_DNA"/>
</dbReference>
<reference evidence="2" key="1">
    <citation type="submission" date="2021-01" db="EMBL/GenBank/DDBJ databases">
        <title>Whole genome shotgun sequence of Rugosimonospora africana NBRC 104875.</title>
        <authorList>
            <person name="Komaki H."/>
            <person name="Tamura T."/>
        </authorList>
    </citation>
    <scope>NUCLEOTIDE SEQUENCE</scope>
    <source>
        <strain evidence="2">NBRC 104875</strain>
    </source>
</reference>
<name>A0A8J3R497_9ACTN</name>
<dbReference type="Proteomes" id="UP000642748">
    <property type="component" value="Unassembled WGS sequence"/>
</dbReference>
<proteinExistence type="predicted"/>
<organism evidence="2 3">
    <name type="scientific">Rugosimonospora africana</name>
    <dbReference type="NCBI Taxonomy" id="556532"/>
    <lineage>
        <taxon>Bacteria</taxon>
        <taxon>Bacillati</taxon>
        <taxon>Actinomycetota</taxon>
        <taxon>Actinomycetes</taxon>
        <taxon>Micromonosporales</taxon>
        <taxon>Micromonosporaceae</taxon>
        <taxon>Rugosimonospora</taxon>
    </lineage>
</organism>
<accession>A0A8J3R497</accession>
<protein>
    <submittedName>
        <fullName evidence="2">Uncharacterized protein</fullName>
    </submittedName>
</protein>
<feature type="compositionally biased region" description="Low complexity" evidence="1">
    <location>
        <begin position="88"/>
        <end position="97"/>
    </location>
</feature>
<dbReference type="AlphaFoldDB" id="A0A8J3R497"/>
<comment type="caution">
    <text evidence="2">The sequence shown here is derived from an EMBL/GenBank/DDBJ whole genome shotgun (WGS) entry which is preliminary data.</text>
</comment>
<feature type="region of interest" description="Disordered" evidence="1">
    <location>
        <begin position="32"/>
        <end position="104"/>
    </location>
</feature>
<keyword evidence="3" id="KW-1185">Reference proteome</keyword>
<evidence type="ECO:0000313" key="2">
    <source>
        <dbReference type="EMBL" id="GIH21197.1"/>
    </source>
</evidence>
<gene>
    <name evidence="2" type="ORF">Raf01_93690</name>
</gene>